<gene>
    <name evidence="2" type="ORF">ACFOMG_06525</name>
</gene>
<protein>
    <submittedName>
        <fullName evidence="2">DUF4124 domain-containing protein</fullName>
    </submittedName>
</protein>
<feature type="domain" description="DUF4124" evidence="1">
    <location>
        <begin position="2"/>
        <end position="44"/>
    </location>
</feature>
<reference evidence="3" key="1">
    <citation type="journal article" date="2019" name="Int. J. Syst. Evol. Microbiol.">
        <title>The Global Catalogue of Microorganisms (GCM) 10K type strain sequencing project: providing services to taxonomists for standard genome sequencing and annotation.</title>
        <authorList>
            <consortium name="The Broad Institute Genomics Platform"/>
            <consortium name="The Broad Institute Genome Sequencing Center for Infectious Disease"/>
            <person name="Wu L."/>
            <person name="Ma J."/>
        </authorList>
    </citation>
    <scope>NUCLEOTIDE SEQUENCE [LARGE SCALE GENOMIC DNA]</scope>
    <source>
        <strain evidence="3">KCTC 42424</strain>
    </source>
</reference>
<accession>A0ABV7VQQ7</accession>
<evidence type="ECO:0000313" key="2">
    <source>
        <dbReference type="EMBL" id="MFC3679764.1"/>
    </source>
</evidence>
<dbReference type="Pfam" id="PF13511">
    <property type="entry name" value="DUF4124"/>
    <property type="match status" value="1"/>
</dbReference>
<proteinExistence type="predicted"/>
<evidence type="ECO:0000259" key="1">
    <source>
        <dbReference type="Pfam" id="PF13511"/>
    </source>
</evidence>
<dbReference type="Proteomes" id="UP001595722">
    <property type="component" value="Unassembled WGS sequence"/>
</dbReference>
<name>A0ABV7VQQ7_9GAMM</name>
<dbReference type="RefSeq" id="WP_376865537.1">
    <property type="nucleotide sequence ID" value="NZ_JBHRYB010000005.1"/>
</dbReference>
<dbReference type="InterPro" id="IPR025392">
    <property type="entry name" value="DUF4124"/>
</dbReference>
<comment type="caution">
    <text evidence="2">The sequence shown here is derived from an EMBL/GenBank/DDBJ whole genome shotgun (WGS) entry which is preliminary data.</text>
</comment>
<sequence>MLSPPTAAQIYKWVDENGKVHFGDKPRQQNARNAEKITLKTTPSGWQPLMIKVLYQGSLAQQPQHHLDQPRIQRDVNRVYRFYDQVLYFDFYKKLPVKIHVLSNEAEYHQYVQQISGERPLNSLGVYLPASHEIAVFIHPESHGGVSSTYRTIKHEASHAILHSLAERMPNWLNEGMAEQMETLEQQQGQFVIARHNANRRQVLRRREQLLAADTFIEIDSRSWRHGLNNGRPNQAMAGQLVYLALSKSYGRSFITRLLQDYKRGVNLRSFYLLNQHYIGGVSAFKLHWQQWLSEDMARPVQIILP</sequence>
<keyword evidence="3" id="KW-1185">Reference proteome</keyword>
<dbReference type="EMBL" id="JBHRYB010000005">
    <property type="protein sequence ID" value="MFC3679764.1"/>
    <property type="molecule type" value="Genomic_DNA"/>
</dbReference>
<organism evidence="2 3">
    <name type="scientific">Bacterioplanoides pacificum</name>
    <dbReference type="NCBI Taxonomy" id="1171596"/>
    <lineage>
        <taxon>Bacteria</taxon>
        <taxon>Pseudomonadati</taxon>
        <taxon>Pseudomonadota</taxon>
        <taxon>Gammaproteobacteria</taxon>
        <taxon>Oceanospirillales</taxon>
        <taxon>Oceanospirillaceae</taxon>
        <taxon>Bacterioplanoides</taxon>
    </lineage>
</organism>
<evidence type="ECO:0000313" key="3">
    <source>
        <dbReference type="Proteomes" id="UP001595722"/>
    </source>
</evidence>